<proteinExistence type="predicted"/>
<dbReference type="AlphaFoldDB" id="A0A8H5H8J4"/>
<dbReference type="OrthoDB" id="3050033at2759"/>
<name>A0A8H5H8J4_9AGAR</name>
<evidence type="ECO:0000313" key="2">
    <source>
        <dbReference type="Proteomes" id="UP000518752"/>
    </source>
</evidence>
<dbReference type="EMBL" id="JAACJN010000077">
    <property type="protein sequence ID" value="KAF5378405.1"/>
    <property type="molecule type" value="Genomic_DNA"/>
</dbReference>
<dbReference type="Proteomes" id="UP000518752">
    <property type="component" value="Unassembled WGS sequence"/>
</dbReference>
<organism evidence="1 2">
    <name type="scientific">Collybiopsis confluens</name>
    <dbReference type="NCBI Taxonomy" id="2823264"/>
    <lineage>
        <taxon>Eukaryota</taxon>
        <taxon>Fungi</taxon>
        <taxon>Dikarya</taxon>
        <taxon>Basidiomycota</taxon>
        <taxon>Agaricomycotina</taxon>
        <taxon>Agaricomycetes</taxon>
        <taxon>Agaricomycetidae</taxon>
        <taxon>Agaricales</taxon>
        <taxon>Marasmiineae</taxon>
        <taxon>Omphalotaceae</taxon>
        <taxon>Collybiopsis</taxon>
    </lineage>
</organism>
<gene>
    <name evidence="1" type="ORF">D9757_010856</name>
</gene>
<sequence>MFVFIADRSSDFMVKVPRRLMYGPEVLPSELVERRVYSSIAENRALMTSLVRRHRYDSYRPDMVDKYVAEFNALKTEDERDAWISRQAEVLKAMKEHKYLCQQWFQARIAGRGEELVNVRDQRKIAILERLEKIGWREEAELSESYARNVFSNHKLVRQPKKLTNRGWKSIETELVQWLAEQKNKRLGEQRSAVIRERIAMLFEEIKATRSLGNQLPYEDAVFTNEALRELIWETPAEDELSSELLRSKLSEHLPDIIERWSSAVQESLVEIIQKFRPNATIVDLQLATTVFECTGVAHEHFLMHYPQVLYHECCLKFYCFQSADIRFGYLKWSSENLTLSSTGCHMATAIVQGCSLDPATATVQDLWAVSPLIECKSCERQADGRLFMRWPSAIGDYHSRGHSVVINNFGDETPHILACEPLENLVCRSFPPRHLDAVISANANVVPFPLSVDDLRLHCYRDPTNMRDWSRPFRYRGLPLEPSTPVA</sequence>
<accession>A0A8H5H8J4</accession>
<evidence type="ECO:0000313" key="1">
    <source>
        <dbReference type="EMBL" id="KAF5378405.1"/>
    </source>
</evidence>
<reference evidence="1 2" key="1">
    <citation type="journal article" date="2020" name="ISME J.">
        <title>Uncovering the hidden diversity of litter-decomposition mechanisms in mushroom-forming fungi.</title>
        <authorList>
            <person name="Floudas D."/>
            <person name="Bentzer J."/>
            <person name="Ahren D."/>
            <person name="Johansson T."/>
            <person name="Persson P."/>
            <person name="Tunlid A."/>
        </authorList>
    </citation>
    <scope>NUCLEOTIDE SEQUENCE [LARGE SCALE GENOMIC DNA]</scope>
    <source>
        <strain evidence="1 2">CBS 406.79</strain>
    </source>
</reference>
<protein>
    <submittedName>
        <fullName evidence="1">Uncharacterized protein</fullName>
    </submittedName>
</protein>
<comment type="caution">
    <text evidence="1">The sequence shown here is derived from an EMBL/GenBank/DDBJ whole genome shotgun (WGS) entry which is preliminary data.</text>
</comment>
<keyword evidence="2" id="KW-1185">Reference proteome</keyword>